<dbReference type="InterPro" id="IPR011050">
    <property type="entry name" value="Pectin_lyase_fold/virulence"/>
</dbReference>
<protein>
    <recommendedName>
        <fullName evidence="4">Ig-like domain-containing protein</fullName>
    </recommendedName>
</protein>
<evidence type="ECO:0000256" key="1">
    <source>
        <dbReference type="SAM" id="SignalP"/>
    </source>
</evidence>
<reference evidence="2" key="1">
    <citation type="submission" date="2020-10" db="EMBL/GenBank/DDBJ databases">
        <authorList>
            <person name="Gilroy R."/>
        </authorList>
    </citation>
    <scope>NUCLEOTIDE SEQUENCE</scope>
    <source>
        <strain evidence="2">21143</strain>
    </source>
</reference>
<reference evidence="2" key="2">
    <citation type="journal article" date="2021" name="PeerJ">
        <title>Extensive microbial diversity within the chicken gut microbiome revealed by metagenomics and culture.</title>
        <authorList>
            <person name="Gilroy R."/>
            <person name="Ravi A."/>
            <person name="Getino M."/>
            <person name="Pursley I."/>
            <person name="Horton D.L."/>
            <person name="Alikhan N.F."/>
            <person name="Baker D."/>
            <person name="Gharbi K."/>
            <person name="Hall N."/>
            <person name="Watson M."/>
            <person name="Adriaenssens E.M."/>
            <person name="Foster-Nyarko E."/>
            <person name="Jarju S."/>
            <person name="Secka A."/>
            <person name="Antonio M."/>
            <person name="Oren A."/>
            <person name="Chaudhuri R.R."/>
            <person name="La Ragione R."/>
            <person name="Hildebrand F."/>
            <person name="Pallen M.J."/>
        </authorList>
    </citation>
    <scope>NUCLEOTIDE SEQUENCE</scope>
    <source>
        <strain evidence="2">21143</strain>
    </source>
</reference>
<comment type="caution">
    <text evidence="2">The sequence shown here is derived from an EMBL/GenBank/DDBJ whole genome shotgun (WGS) entry which is preliminary data.</text>
</comment>
<keyword evidence="1" id="KW-0732">Signal</keyword>
<accession>A0A9D1GEP2</accession>
<sequence>MKKILLFLCLSLCATTILAQINYQSTDPNNPIAFDGKTLIYKGDTIVLGPKTFFIDGSLPDNIARTYPYVYTSMNEAVNHLTPGSAEEPMTLYFAPWVYWIDNPDDPEIRRPQQGSTPYGLIVRCPGLSLKGLTDDASKVILACNRGQTMGAIGNFTLFYFDGDDITCENLTLGNYCNIDLSFPLRPELSRKKRGSAIVQAQLAICNSDRVFCRNVRFISRLNTCNFVGAKRALFLDCHIESTDDALCGTGVYKDCTFSFYAPRPFGHTDRTGAVFLHCNITSMSRGTQYFVKGRGAVTAIDTRINGKNVKACNWRDFPQREERYYHYGMTFNGQPYRIGQNSPETSIDLTGKSLLEAYRIVSGNDTIYNLYNLLRGDDDWDPCHMKEQILSIEKSRQRNLSTLPVKMGITPTKKSIETGKGNIILTATTTRYGCKPAATSNLSWSLSSEDSAYVRITPSADGGSCAVESIHDRNEVREVAVQASNSDGLCAAAVVYARPRTLPAPDFIEKPEISYKDGSLYLHYILDSDLEDLSEITWYRCSDKLGNNAIPVAASNLNTPLLSYPLSPGDKGYYLMAAIVPKNIRCNPGEEYRVVFGPIKAKNIKSNPSSLTTDFSTLPTVQQPRLLPGFWTLDGYKPSDTYDFDWKIDNTQDHWYYGRGVNGARKEAGLIQSRVGARLRYTPTGEHFGDMKIEITASPAKTAGQGFASARQQYLDILIKFDHTTLTGYALRLIRTTKYGDAVDFLFVKYDNGTITPISAPVTSSCFRTPCHITLETTGKKLHATARTDASYYILPGRPEVKSSVDMETEIEPNDFGGFGIQHTGTVDGGATQLNHLHIEWK</sequence>
<feature type="chain" id="PRO_5039608417" description="Ig-like domain-containing protein" evidence="1">
    <location>
        <begin position="20"/>
        <end position="843"/>
    </location>
</feature>
<dbReference type="InterPro" id="IPR012334">
    <property type="entry name" value="Pectin_lyas_fold"/>
</dbReference>
<proteinExistence type="predicted"/>
<dbReference type="EMBL" id="DVKT01000044">
    <property type="protein sequence ID" value="HIT39503.1"/>
    <property type="molecule type" value="Genomic_DNA"/>
</dbReference>
<dbReference type="Proteomes" id="UP000886722">
    <property type="component" value="Unassembled WGS sequence"/>
</dbReference>
<gene>
    <name evidence="2" type="ORF">IAD06_05645</name>
</gene>
<dbReference type="Gene3D" id="2.160.20.10">
    <property type="entry name" value="Single-stranded right-handed beta-helix, Pectin lyase-like"/>
    <property type="match status" value="1"/>
</dbReference>
<name>A0A9D1GEP2_9BACT</name>
<evidence type="ECO:0000313" key="2">
    <source>
        <dbReference type="EMBL" id="HIT39503.1"/>
    </source>
</evidence>
<dbReference type="AlphaFoldDB" id="A0A9D1GEP2"/>
<organism evidence="2 3">
    <name type="scientific">Candidatus Caccoplasma intestinavium</name>
    <dbReference type="NCBI Taxonomy" id="2840716"/>
    <lineage>
        <taxon>Bacteria</taxon>
        <taxon>Pseudomonadati</taxon>
        <taxon>Bacteroidota</taxon>
        <taxon>Bacteroidia</taxon>
        <taxon>Bacteroidales</taxon>
        <taxon>Bacteroidaceae</taxon>
        <taxon>Bacteroidaceae incertae sedis</taxon>
        <taxon>Candidatus Caccoplasma</taxon>
    </lineage>
</organism>
<evidence type="ECO:0008006" key="4">
    <source>
        <dbReference type="Google" id="ProtNLM"/>
    </source>
</evidence>
<feature type="signal peptide" evidence="1">
    <location>
        <begin position="1"/>
        <end position="19"/>
    </location>
</feature>
<evidence type="ECO:0000313" key="3">
    <source>
        <dbReference type="Proteomes" id="UP000886722"/>
    </source>
</evidence>
<dbReference type="SUPFAM" id="SSF51126">
    <property type="entry name" value="Pectin lyase-like"/>
    <property type="match status" value="1"/>
</dbReference>